<evidence type="ECO:0000256" key="2">
    <source>
        <dbReference type="ARBA" id="ARBA00022692"/>
    </source>
</evidence>
<feature type="compositionally biased region" description="Basic and acidic residues" evidence="5">
    <location>
        <begin position="93"/>
        <end position="110"/>
    </location>
</feature>
<dbReference type="AlphaFoldDB" id="A0A9N8DAC6"/>
<dbReference type="EMBL" id="CAICTM010000033">
    <property type="protein sequence ID" value="CAB9498201.1"/>
    <property type="molecule type" value="Genomic_DNA"/>
</dbReference>
<feature type="compositionally biased region" description="Polar residues" evidence="5">
    <location>
        <begin position="165"/>
        <end position="177"/>
    </location>
</feature>
<evidence type="ECO:0000256" key="4">
    <source>
        <dbReference type="ARBA" id="ARBA00023136"/>
    </source>
</evidence>
<dbReference type="GO" id="GO:0005789">
    <property type="term" value="C:endoplasmic reticulum membrane"/>
    <property type="evidence" value="ECO:0007669"/>
    <property type="project" value="InterPro"/>
</dbReference>
<dbReference type="Pfam" id="PF04061">
    <property type="entry name" value="ORMDL"/>
    <property type="match status" value="1"/>
</dbReference>
<sequence>MDSSPKHKQSCNCSNDSDGESKWASSEVKRKASKDGGGDDDTLIHRVPEPSTRAPFDPVPACMVPRRLFVAQEEEEDAREQDEESLPIHVMRVENDQRRSDDTQRPRLAEAPKLWRARPDPLLQEMDDPDGATQTLSRDNSGEIRLRSFRRTKTPPPLDHLMLPQTPSRLSLGESGNSISPRPLKRDYIQFHEGSSYYADHGRDSMMGALDAGSASWWENHQQGFLVVAYVTLLLTVAGVVEVLASVLLLEDSSLQKASLTITNILHFFVTFFYFHWMKGGTCCWQDHDGDLDHFLTLWDQIQFNNPHTARIRLALRVLPTLLCYVACLKVGFGERPGLCAINIVVWYLTLLSKMPGMTGLVACGMSPSSHPGLTLKDRSLRAKLLPGSSLE</sequence>
<dbReference type="InterPro" id="IPR007203">
    <property type="entry name" value="ORMDL"/>
</dbReference>
<feature type="region of interest" description="Disordered" evidence="5">
    <location>
        <begin position="1"/>
        <end position="62"/>
    </location>
</feature>
<keyword evidence="2 6" id="KW-0812">Transmembrane</keyword>
<evidence type="ECO:0000313" key="7">
    <source>
        <dbReference type="EMBL" id="CAB9498201.1"/>
    </source>
</evidence>
<comment type="subcellular location">
    <subcellularLocation>
        <location evidence="1">Membrane</location>
        <topology evidence="1">Multi-pass membrane protein</topology>
    </subcellularLocation>
</comment>
<evidence type="ECO:0000256" key="5">
    <source>
        <dbReference type="SAM" id="MobiDB-lite"/>
    </source>
</evidence>
<feature type="compositionally biased region" description="Basic and acidic residues" evidence="5">
    <location>
        <begin position="27"/>
        <end position="48"/>
    </location>
</feature>
<evidence type="ECO:0000256" key="3">
    <source>
        <dbReference type="ARBA" id="ARBA00022989"/>
    </source>
</evidence>
<feature type="region of interest" description="Disordered" evidence="5">
    <location>
        <begin position="93"/>
        <end position="177"/>
    </location>
</feature>
<feature type="transmembrane region" description="Helical" evidence="6">
    <location>
        <begin position="225"/>
        <end position="249"/>
    </location>
</feature>
<keyword evidence="8" id="KW-1185">Reference proteome</keyword>
<name>A0A9N8DAC6_9STRA</name>
<proteinExistence type="predicted"/>
<comment type="caution">
    <text evidence="7">The sequence shown here is derived from an EMBL/GenBank/DDBJ whole genome shotgun (WGS) entry which is preliminary data.</text>
</comment>
<dbReference type="OrthoDB" id="1932233at2759"/>
<organism evidence="7 8">
    <name type="scientific">Seminavis robusta</name>
    <dbReference type="NCBI Taxonomy" id="568900"/>
    <lineage>
        <taxon>Eukaryota</taxon>
        <taxon>Sar</taxon>
        <taxon>Stramenopiles</taxon>
        <taxon>Ochrophyta</taxon>
        <taxon>Bacillariophyta</taxon>
        <taxon>Bacillariophyceae</taxon>
        <taxon>Bacillariophycidae</taxon>
        <taxon>Naviculales</taxon>
        <taxon>Naviculaceae</taxon>
        <taxon>Seminavis</taxon>
    </lineage>
</organism>
<evidence type="ECO:0000313" key="8">
    <source>
        <dbReference type="Proteomes" id="UP001153069"/>
    </source>
</evidence>
<gene>
    <name evidence="7" type="ORF">SEMRO_33_G021360.1</name>
</gene>
<feature type="transmembrane region" description="Helical" evidence="6">
    <location>
        <begin position="255"/>
        <end position="275"/>
    </location>
</feature>
<evidence type="ECO:0000256" key="1">
    <source>
        <dbReference type="ARBA" id="ARBA00004141"/>
    </source>
</evidence>
<evidence type="ECO:0000256" key="6">
    <source>
        <dbReference type="SAM" id="Phobius"/>
    </source>
</evidence>
<accession>A0A9N8DAC6</accession>
<dbReference type="Proteomes" id="UP001153069">
    <property type="component" value="Unassembled WGS sequence"/>
</dbReference>
<protein>
    <submittedName>
        <fullName evidence="7">Saccharomyces cerevisiae</fullName>
    </submittedName>
</protein>
<keyword evidence="4 6" id="KW-0472">Membrane</keyword>
<reference evidence="7" key="1">
    <citation type="submission" date="2020-06" db="EMBL/GenBank/DDBJ databases">
        <authorList>
            <consortium name="Plant Systems Biology data submission"/>
        </authorList>
    </citation>
    <scope>NUCLEOTIDE SEQUENCE</scope>
    <source>
        <strain evidence="7">D6</strain>
    </source>
</reference>
<keyword evidence="3 6" id="KW-1133">Transmembrane helix</keyword>